<protein>
    <submittedName>
        <fullName evidence="1">Host cell attachment protein</fullName>
    </submittedName>
</protein>
<dbReference type="OrthoDB" id="9812459at2"/>
<keyword evidence="2" id="KW-1185">Reference proteome</keyword>
<dbReference type="Proteomes" id="UP000001364">
    <property type="component" value="Chromosome"/>
</dbReference>
<evidence type="ECO:0000313" key="2">
    <source>
        <dbReference type="Proteomes" id="UP000001364"/>
    </source>
</evidence>
<dbReference type="Pfam" id="PF10116">
    <property type="entry name" value="Host_attach"/>
    <property type="match status" value="1"/>
</dbReference>
<dbReference type="EMBL" id="CP001340">
    <property type="protein sequence ID" value="ACL96069.1"/>
    <property type="molecule type" value="Genomic_DNA"/>
</dbReference>
<name>A0A0H3CAZ2_CAUVN</name>
<dbReference type="KEGG" id="ccs:CCNA_02604"/>
<dbReference type="GeneID" id="7332954"/>
<sequence>MNPDAITLVVVADGRRARLLEQRRIDGPLHDRPEWLADVKEHHDHGAPSHITHSGDAHDRAEKAFLNNIAKRVDAVISHNSIDQVILIAPPRALGHLREALSPAAAKKVTGSDAHDRVDATIITLETAVHAARFSHAA</sequence>
<evidence type="ECO:0000313" key="1">
    <source>
        <dbReference type="EMBL" id="ACL96069.1"/>
    </source>
</evidence>
<accession>A0A0H3CAZ2</accession>
<proteinExistence type="predicted"/>
<dbReference type="RefSeq" id="YP_002517977.1">
    <property type="nucleotide sequence ID" value="NC_011916.1"/>
</dbReference>
<dbReference type="HOGENOM" id="CLU_105864_2_1_5"/>
<reference evidence="1 2" key="1">
    <citation type="journal article" date="2010" name="J. Bacteriol.">
        <title>The genetic basis of laboratory adaptation in Caulobacter crescentus.</title>
        <authorList>
            <person name="Marks M.E."/>
            <person name="Castro-Rojas C.M."/>
            <person name="Teiling C."/>
            <person name="Du L."/>
            <person name="Kapatral V."/>
            <person name="Walunas T.L."/>
            <person name="Crosson S."/>
        </authorList>
    </citation>
    <scope>NUCLEOTIDE SEQUENCE [LARGE SCALE GENOMIC DNA]</scope>
    <source>
        <strain evidence="2">NA1000 / CB15N</strain>
    </source>
</reference>
<dbReference type="AlphaFoldDB" id="A0A0H3CAZ2"/>
<organism evidence="1 2">
    <name type="scientific">Caulobacter vibrioides (strain NA1000 / CB15N)</name>
    <name type="common">Caulobacter crescentus</name>
    <dbReference type="NCBI Taxonomy" id="565050"/>
    <lineage>
        <taxon>Bacteria</taxon>
        <taxon>Pseudomonadati</taxon>
        <taxon>Pseudomonadota</taxon>
        <taxon>Alphaproteobacteria</taxon>
        <taxon>Caulobacterales</taxon>
        <taxon>Caulobacteraceae</taxon>
        <taxon>Caulobacter</taxon>
    </lineage>
</organism>
<gene>
    <name evidence="1" type="ordered locus">CCNA_02604</name>
</gene>
<dbReference type="InterPro" id="IPR019291">
    <property type="entry name" value="Host_attachment_protein"/>
</dbReference>
<dbReference type="PATRIC" id="fig|565050.3.peg.2553"/>
<dbReference type="RefSeq" id="WP_012640514.1">
    <property type="nucleotide sequence ID" value="NC_011916.1"/>
</dbReference>